<keyword evidence="5 10" id="KW-0328">Glycosyltransferase</keyword>
<evidence type="ECO:0000256" key="1">
    <source>
        <dbReference type="ARBA" id="ARBA00001275"/>
    </source>
</evidence>
<comment type="catalytic activity">
    <reaction evidence="1 10">
        <text>[(1-&gt;4)-alpha-D-glucosyl](n) + phosphate = [(1-&gt;4)-alpha-D-glucosyl](n-1) + alpha-D-glucose 1-phosphate</text>
        <dbReference type="Rhea" id="RHEA:41732"/>
        <dbReference type="Rhea" id="RHEA-COMP:9584"/>
        <dbReference type="Rhea" id="RHEA-COMP:9586"/>
        <dbReference type="ChEBI" id="CHEBI:15444"/>
        <dbReference type="ChEBI" id="CHEBI:43474"/>
        <dbReference type="ChEBI" id="CHEBI:58601"/>
        <dbReference type="EC" id="2.4.1.1"/>
    </reaction>
</comment>
<comment type="similarity">
    <text evidence="3 10">Belongs to the glycogen phosphorylase family.</text>
</comment>
<dbReference type="CDD" id="cd04300">
    <property type="entry name" value="GT35_Glycogen_Phosphorylase"/>
    <property type="match status" value="1"/>
</dbReference>
<dbReference type="EC" id="2.4.1.1" evidence="10"/>
<comment type="cofactor">
    <cofactor evidence="2 10">
        <name>pyridoxal 5'-phosphate</name>
        <dbReference type="ChEBI" id="CHEBI:597326"/>
    </cofactor>
</comment>
<evidence type="ECO:0000256" key="4">
    <source>
        <dbReference type="ARBA" id="ARBA00022600"/>
    </source>
</evidence>
<dbReference type="GO" id="GO:0030170">
    <property type="term" value="F:pyridoxal phosphate binding"/>
    <property type="evidence" value="ECO:0007669"/>
    <property type="project" value="InterPro"/>
</dbReference>
<dbReference type="InterPro" id="IPR000811">
    <property type="entry name" value="Glyco_trans_35"/>
</dbReference>
<reference evidence="11" key="2">
    <citation type="journal article" date="2021" name="PeerJ">
        <title>Extensive microbial diversity within the chicken gut microbiome revealed by metagenomics and culture.</title>
        <authorList>
            <person name="Gilroy R."/>
            <person name="Ravi A."/>
            <person name="Getino M."/>
            <person name="Pursley I."/>
            <person name="Horton D.L."/>
            <person name="Alikhan N.F."/>
            <person name="Baker D."/>
            <person name="Gharbi K."/>
            <person name="Hall N."/>
            <person name="Watson M."/>
            <person name="Adriaenssens E.M."/>
            <person name="Foster-Nyarko E."/>
            <person name="Jarju S."/>
            <person name="Secka A."/>
            <person name="Antonio M."/>
            <person name="Oren A."/>
            <person name="Chaudhuri R.R."/>
            <person name="La Ragione R."/>
            <person name="Hildebrand F."/>
            <person name="Pallen M.J."/>
        </authorList>
    </citation>
    <scope>NUCLEOTIDE SEQUENCE</scope>
    <source>
        <strain evidence="11">7293</strain>
    </source>
</reference>
<protein>
    <recommendedName>
        <fullName evidence="10">Alpha-1,4 glucan phosphorylase</fullName>
        <ecNumber evidence="10">2.4.1.1</ecNumber>
    </recommendedName>
</protein>
<dbReference type="GO" id="GO:0005980">
    <property type="term" value="P:glycogen catabolic process"/>
    <property type="evidence" value="ECO:0007669"/>
    <property type="project" value="TreeGrafter"/>
</dbReference>
<sequence>MADKAVNTRYGRTKSDIAQDFAEQLKYNLDADVYHTTPEGRYQALAFAIRDRIIHQWDLSRKTQRAKHSKRVYYLSLEFLMGRAMTNNIINLGLEKPVRDALSSLGYTLEELADVEPDAGLGNGGLGRLAACFLDSLATLEYPAYGYGIRYNYGIFRQQIRNGQQVEVPDNWLKDGNPWEVKRPDLVYPVFFGGEVRQIREGGKDFFRWIPAETVDGIAYDTPIVGYGGKTVNTLRLWSAQSPEGFSFEEFNSGDYTEAVRNKINAETISQVLYPNDTKYMGKELRLKQQYFFVSCSLQDIVRRFKRTGTYDWSTFPDIAAIQLNDTHPSLAIPELMRILIDKEGLGWDEAWDITVKTMGYTNHTLMPEALEKWPLPMLESLLPRHMQIIYEINQRFLDHAVSFFPMQGEKIAKVSIIEESNPKMVRMANLSIIGSHSTNGVAALHSELLKKDMFPEFNLIFPERFNNKTNGITQRRWLVDANPALTELINDAIGDKWITDYDRIADLKKFADDPSFVSEFGRVKNKAKETAAAFLKRDTGFILDTSTLIDVQVKRIHEYKRQLLNALNILMIYNRMKTDSQYLDAFQPTTFLFGGKAAPGYVNAKLIIKFINNLAKVIASDSRVRDKLKVFFMPDYRVTMAEAIIPATNISEQISTAGTEASGTGNMKFMFNGALTVGTLDGANVEIAEEVGKDNIFIFGHTEEEISSLASSGYDPKEWTAKDPEIQAMIDLVDSGYFSINEPDIFKPLRESIFGYGNDRYFLMADLRMYHDVHESATMLYKTNPQEWNRKAVINIASSAKFSSDRTINEYAEDIWHIKPCKVRKSSSDTVLEDARKVQK</sequence>
<evidence type="ECO:0000256" key="10">
    <source>
        <dbReference type="RuleBase" id="RU000587"/>
    </source>
</evidence>
<dbReference type="GO" id="GO:0005737">
    <property type="term" value="C:cytoplasm"/>
    <property type="evidence" value="ECO:0007669"/>
    <property type="project" value="TreeGrafter"/>
</dbReference>
<dbReference type="Gene3D" id="3.40.50.2000">
    <property type="entry name" value="Glycogen Phosphorylase B"/>
    <property type="match status" value="2"/>
</dbReference>
<dbReference type="PANTHER" id="PTHR11468">
    <property type="entry name" value="GLYCOGEN PHOSPHORYLASE"/>
    <property type="match status" value="1"/>
</dbReference>
<dbReference type="GO" id="GO:0008184">
    <property type="term" value="F:glycogen phosphorylase activity"/>
    <property type="evidence" value="ECO:0007669"/>
    <property type="project" value="InterPro"/>
</dbReference>
<accession>A0A9D9E247</accession>
<dbReference type="PIRSF" id="PIRSF000460">
    <property type="entry name" value="Pprylas_GlgP"/>
    <property type="match status" value="1"/>
</dbReference>
<dbReference type="FunFam" id="3.40.50.2000:FF:000005">
    <property type="entry name" value="Alpha-1,4 glucan phosphorylase"/>
    <property type="match status" value="1"/>
</dbReference>
<evidence type="ECO:0000256" key="9">
    <source>
        <dbReference type="PIRSR" id="PIRSR000460-1"/>
    </source>
</evidence>
<dbReference type="PANTHER" id="PTHR11468:SF3">
    <property type="entry name" value="GLYCOGEN PHOSPHORYLASE, LIVER FORM"/>
    <property type="match status" value="1"/>
</dbReference>
<keyword evidence="4" id="KW-0321">Glycogen metabolism</keyword>
<evidence type="ECO:0000313" key="11">
    <source>
        <dbReference type="EMBL" id="MBO8437115.1"/>
    </source>
</evidence>
<dbReference type="AlphaFoldDB" id="A0A9D9E247"/>
<gene>
    <name evidence="11" type="ORF">IAA97_09075</name>
</gene>
<organism evidence="11 12">
    <name type="scientific">Candidatus Ornithospirochaeta stercoripullorum</name>
    <dbReference type="NCBI Taxonomy" id="2840899"/>
    <lineage>
        <taxon>Bacteria</taxon>
        <taxon>Pseudomonadati</taxon>
        <taxon>Spirochaetota</taxon>
        <taxon>Spirochaetia</taxon>
        <taxon>Spirochaetales</taxon>
        <taxon>Spirochaetaceae</taxon>
        <taxon>Spirochaetaceae incertae sedis</taxon>
        <taxon>Candidatus Ornithospirochaeta</taxon>
    </lineage>
</organism>
<dbReference type="EMBL" id="JADIMT010000101">
    <property type="protein sequence ID" value="MBO8437115.1"/>
    <property type="molecule type" value="Genomic_DNA"/>
</dbReference>
<reference evidence="11" key="1">
    <citation type="submission" date="2020-10" db="EMBL/GenBank/DDBJ databases">
        <authorList>
            <person name="Gilroy R."/>
        </authorList>
    </citation>
    <scope>NUCLEOTIDE SEQUENCE</scope>
    <source>
        <strain evidence="11">7293</strain>
    </source>
</reference>
<keyword evidence="8 10" id="KW-0119">Carbohydrate metabolism</keyword>
<dbReference type="SUPFAM" id="SSF53756">
    <property type="entry name" value="UDP-Glycosyltransferase/glycogen phosphorylase"/>
    <property type="match status" value="1"/>
</dbReference>
<dbReference type="Proteomes" id="UP000823615">
    <property type="component" value="Unassembled WGS sequence"/>
</dbReference>
<evidence type="ECO:0000256" key="5">
    <source>
        <dbReference type="ARBA" id="ARBA00022676"/>
    </source>
</evidence>
<comment type="function">
    <text evidence="10">Allosteric enzyme that catalyzes the rate-limiting step in glycogen catabolism, the phosphorolytic cleavage of glycogen to produce glucose-1-phosphate, and plays a central role in maintaining cellular and organismal glucose homeostasis.</text>
</comment>
<keyword evidence="7 9" id="KW-0663">Pyridoxal phosphate</keyword>
<dbReference type="InterPro" id="IPR011833">
    <property type="entry name" value="Glycg_phsphrylas"/>
</dbReference>
<proteinExistence type="inferred from homology"/>
<dbReference type="NCBIfam" id="TIGR02093">
    <property type="entry name" value="P_ylase"/>
    <property type="match status" value="1"/>
</dbReference>
<evidence type="ECO:0000256" key="6">
    <source>
        <dbReference type="ARBA" id="ARBA00022679"/>
    </source>
</evidence>
<evidence type="ECO:0000256" key="7">
    <source>
        <dbReference type="ARBA" id="ARBA00022898"/>
    </source>
</evidence>
<evidence type="ECO:0000256" key="2">
    <source>
        <dbReference type="ARBA" id="ARBA00001933"/>
    </source>
</evidence>
<comment type="caution">
    <text evidence="11">The sequence shown here is derived from an EMBL/GenBank/DDBJ whole genome shotgun (WGS) entry which is preliminary data.</text>
</comment>
<dbReference type="FunFam" id="3.40.50.2000:FF:000002">
    <property type="entry name" value="Alpha-1,4 glucan phosphorylase"/>
    <property type="match status" value="1"/>
</dbReference>
<name>A0A9D9E247_9SPIO</name>
<evidence type="ECO:0000256" key="3">
    <source>
        <dbReference type="ARBA" id="ARBA00006047"/>
    </source>
</evidence>
<feature type="modified residue" description="N6-(pyridoxal phosphate)lysine" evidence="9">
    <location>
        <position position="669"/>
    </location>
</feature>
<keyword evidence="6 10" id="KW-0808">Transferase</keyword>
<evidence type="ECO:0000313" key="12">
    <source>
        <dbReference type="Proteomes" id="UP000823615"/>
    </source>
</evidence>
<dbReference type="Pfam" id="PF00343">
    <property type="entry name" value="Phosphorylase"/>
    <property type="match status" value="1"/>
</dbReference>
<evidence type="ECO:0000256" key="8">
    <source>
        <dbReference type="ARBA" id="ARBA00023277"/>
    </source>
</evidence>